<reference evidence="7 8" key="1">
    <citation type="journal article" date="2020" name="Nat. Commun.">
        <title>Genome of Tripterygium wilfordii and identification of cytochrome P450 involved in triptolide biosynthesis.</title>
        <authorList>
            <person name="Tu L."/>
            <person name="Su P."/>
            <person name="Zhang Z."/>
            <person name="Gao L."/>
            <person name="Wang J."/>
            <person name="Hu T."/>
            <person name="Zhou J."/>
            <person name="Zhang Y."/>
            <person name="Zhao Y."/>
            <person name="Liu Y."/>
            <person name="Song Y."/>
            <person name="Tong Y."/>
            <person name="Lu Y."/>
            <person name="Yang J."/>
            <person name="Xu C."/>
            <person name="Jia M."/>
            <person name="Peters R.J."/>
            <person name="Huang L."/>
            <person name="Gao W."/>
        </authorList>
    </citation>
    <scope>NUCLEOTIDE SEQUENCE [LARGE SCALE GENOMIC DNA]</scope>
    <source>
        <strain evidence="8">cv. XIE 37</strain>
        <tissue evidence="7">Leaf</tissue>
    </source>
</reference>
<keyword evidence="2" id="KW-0805">Transcription regulation</keyword>
<dbReference type="PROSITE" id="PS50110">
    <property type="entry name" value="RESPONSE_REGULATORY"/>
    <property type="match status" value="1"/>
</dbReference>
<feature type="region of interest" description="Disordered" evidence="5">
    <location>
        <begin position="175"/>
        <end position="194"/>
    </location>
</feature>
<dbReference type="SUPFAM" id="SSF52172">
    <property type="entry name" value="CheY-like"/>
    <property type="match status" value="1"/>
</dbReference>
<dbReference type="PANTHER" id="PTHR43874:SF87">
    <property type="entry name" value="HTH MYB-TYPE DOMAIN-CONTAINING PROTEIN"/>
    <property type="match status" value="1"/>
</dbReference>
<dbReference type="PANTHER" id="PTHR43874">
    <property type="entry name" value="TWO-COMPONENT RESPONSE REGULATOR"/>
    <property type="match status" value="1"/>
</dbReference>
<evidence type="ECO:0000256" key="1">
    <source>
        <dbReference type="ARBA" id="ARBA00023012"/>
    </source>
</evidence>
<feature type="region of interest" description="Disordered" evidence="5">
    <location>
        <begin position="235"/>
        <end position="267"/>
    </location>
</feature>
<dbReference type="InterPro" id="IPR001789">
    <property type="entry name" value="Sig_transdc_resp-reg_receiver"/>
</dbReference>
<gene>
    <name evidence="7" type="ORF">HS088_TW07G00819</name>
</gene>
<protein>
    <submittedName>
        <fullName evidence="7">Pseudo-response regulator 6-like protein</fullName>
    </submittedName>
</protein>
<dbReference type="GO" id="GO:0000160">
    <property type="term" value="P:phosphorelay signal transduction system"/>
    <property type="evidence" value="ECO:0007669"/>
    <property type="project" value="UniProtKB-KW"/>
</dbReference>
<evidence type="ECO:0000259" key="6">
    <source>
        <dbReference type="PROSITE" id="PS50110"/>
    </source>
</evidence>
<proteinExistence type="predicted"/>
<dbReference type="Gene3D" id="1.10.10.60">
    <property type="entry name" value="Homeodomain-like"/>
    <property type="match status" value="1"/>
</dbReference>
<dbReference type="SMART" id="SM00448">
    <property type="entry name" value="REC"/>
    <property type="match status" value="1"/>
</dbReference>
<keyword evidence="8" id="KW-1185">Reference proteome</keyword>
<feature type="compositionally biased region" description="Polar residues" evidence="5">
    <location>
        <begin position="240"/>
        <end position="256"/>
    </location>
</feature>
<evidence type="ECO:0000256" key="4">
    <source>
        <dbReference type="PROSITE-ProRule" id="PRU00169"/>
    </source>
</evidence>
<evidence type="ECO:0000256" key="3">
    <source>
        <dbReference type="ARBA" id="ARBA00023163"/>
    </source>
</evidence>
<evidence type="ECO:0000256" key="5">
    <source>
        <dbReference type="SAM" id="MobiDB-lite"/>
    </source>
</evidence>
<keyword evidence="3" id="KW-0804">Transcription</keyword>
<feature type="domain" description="Response regulatory" evidence="6">
    <location>
        <begin position="22"/>
        <end position="139"/>
    </location>
</feature>
<dbReference type="InterPro" id="IPR011006">
    <property type="entry name" value="CheY-like_superfamily"/>
</dbReference>
<organism evidence="7 8">
    <name type="scientific">Tripterygium wilfordii</name>
    <name type="common">Thunder God vine</name>
    <dbReference type="NCBI Taxonomy" id="458696"/>
    <lineage>
        <taxon>Eukaryota</taxon>
        <taxon>Viridiplantae</taxon>
        <taxon>Streptophyta</taxon>
        <taxon>Embryophyta</taxon>
        <taxon>Tracheophyta</taxon>
        <taxon>Spermatophyta</taxon>
        <taxon>Magnoliopsida</taxon>
        <taxon>eudicotyledons</taxon>
        <taxon>Gunneridae</taxon>
        <taxon>Pentapetalae</taxon>
        <taxon>rosids</taxon>
        <taxon>fabids</taxon>
        <taxon>Celastrales</taxon>
        <taxon>Celastraceae</taxon>
        <taxon>Tripterygium</taxon>
    </lineage>
</organism>
<keyword evidence="1" id="KW-0902">Two-component regulatory system</keyword>
<evidence type="ECO:0000256" key="2">
    <source>
        <dbReference type="ARBA" id="ARBA00023015"/>
    </source>
</evidence>
<comment type="caution">
    <text evidence="7">The sequence shown here is derived from an EMBL/GenBank/DDBJ whole genome shotgun (WGS) entry which is preliminary data.</text>
</comment>
<dbReference type="InParanoid" id="A0A7J7DGQ5"/>
<dbReference type="Proteomes" id="UP000593562">
    <property type="component" value="Unassembled WGS sequence"/>
</dbReference>
<comment type="caution">
    <text evidence="4">Lacks conserved residue(s) required for the propagation of feature annotation.</text>
</comment>
<evidence type="ECO:0000313" key="7">
    <source>
        <dbReference type="EMBL" id="KAF5745236.1"/>
    </source>
</evidence>
<dbReference type="InterPro" id="IPR045279">
    <property type="entry name" value="ARR-like"/>
</dbReference>
<dbReference type="AlphaFoldDB" id="A0A7J7DGQ5"/>
<dbReference type="GO" id="GO:0009736">
    <property type="term" value="P:cytokinin-activated signaling pathway"/>
    <property type="evidence" value="ECO:0007669"/>
    <property type="project" value="InterPro"/>
</dbReference>
<name>A0A7J7DGQ5_TRIWF</name>
<dbReference type="Pfam" id="PF00072">
    <property type="entry name" value="Response_reg"/>
    <property type="match status" value="1"/>
</dbReference>
<dbReference type="EMBL" id="JAAARO010000007">
    <property type="protein sequence ID" value="KAF5745236.1"/>
    <property type="molecule type" value="Genomic_DNA"/>
</dbReference>
<dbReference type="Gene3D" id="3.40.50.2300">
    <property type="match status" value="1"/>
</dbReference>
<evidence type="ECO:0000313" key="8">
    <source>
        <dbReference type="Proteomes" id="UP000593562"/>
    </source>
</evidence>
<accession>A0A7J7DGQ5</accession>
<sequence>MEIACMNDSLRRWVPPSVQGLPILLVDHDFGSLIKVATMLGLLSFKVTTADRGYEALSMIGDTKQETLFKLVMANVDMEDTNILDFIQIVVQKDLPLILMTSRTNVEIARKGVLELGATCYFEKPISMNDLKYVWQNAYSKRKNNPTSSPVQVEGVLNLVKDSAITKHCSKLAKLGKRKERSSPGAVKEDTRTPIWDQELERKFKDARVKSIQKAMNVPHLTRSKIATHLERHRYRKSKTVTTLPSGTPSASNSIRLRQEEPEERQEDLAIEGPDIVAAYKSAFPSEEAEPSFQEKCNFVASFIAHSQIQGSSIPSSDTPFVVKKFRTTSVKGNEELNRIQVSVAPSAPESVSGTPRIADRFLKDFTTGNGELSAMELSAPPASPKIQNNSLNDYDFLWKKLLEDEPDERTYLTNVLDPKEVNQYCELLRKELVSDPDSAPMEEVQSYCSRINRS</sequence>